<evidence type="ECO:0000256" key="5">
    <source>
        <dbReference type="SAM" id="Phobius"/>
    </source>
</evidence>
<evidence type="ECO:0008006" key="8">
    <source>
        <dbReference type="Google" id="ProtNLM"/>
    </source>
</evidence>
<protein>
    <recommendedName>
        <fullName evidence="8">Ubiquinone biosynthesis protein UbiA</fullName>
    </recommendedName>
</protein>
<keyword evidence="7" id="KW-1185">Reference proteome</keyword>
<keyword evidence="4 5" id="KW-0472">Membrane</keyword>
<dbReference type="Proteomes" id="UP001500575">
    <property type="component" value="Unassembled WGS sequence"/>
</dbReference>
<dbReference type="InterPro" id="IPR000537">
    <property type="entry name" value="UbiA_prenyltransferase"/>
</dbReference>
<proteinExistence type="predicted"/>
<dbReference type="InterPro" id="IPR044878">
    <property type="entry name" value="UbiA_sf"/>
</dbReference>
<dbReference type="EMBL" id="BAAAQQ010000012">
    <property type="protein sequence ID" value="GAA2127326.1"/>
    <property type="molecule type" value="Genomic_DNA"/>
</dbReference>
<comment type="subcellular location">
    <subcellularLocation>
        <location evidence="1">Membrane</location>
        <topology evidence="1">Multi-pass membrane protein</topology>
    </subcellularLocation>
</comment>
<keyword evidence="2 5" id="KW-0812">Transmembrane</keyword>
<evidence type="ECO:0000313" key="6">
    <source>
        <dbReference type="EMBL" id="GAA2127326.1"/>
    </source>
</evidence>
<evidence type="ECO:0000313" key="7">
    <source>
        <dbReference type="Proteomes" id="UP001500575"/>
    </source>
</evidence>
<feature type="transmembrane region" description="Helical" evidence="5">
    <location>
        <begin position="192"/>
        <end position="215"/>
    </location>
</feature>
<comment type="caution">
    <text evidence="6">The sequence shown here is derived from an EMBL/GenBank/DDBJ whole genome shotgun (WGS) entry which is preliminary data.</text>
</comment>
<evidence type="ECO:0000256" key="2">
    <source>
        <dbReference type="ARBA" id="ARBA00022692"/>
    </source>
</evidence>
<evidence type="ECO:0000256" key="4">
    <source>
        <dbReference type="ARBA" id="ARBA00023136"/>
    </source>
</evidence>
<feature type="transmembrane region" description="Helical" evidence="5">
    <location>
        <begin position="66"/>
        <end position="84"/>
    </location>
</feature>
<feature type="transmembrane region" description="Helical" evidence="5">
    <location>
        <begin position="115"/>
        <end position="134"/>
    </location>
</feature>
<name>A0ABN2YHN7_9ACTN</name>
<accession>A0ABN2YHN7</accession>
<evidence type="ECO:0000256" key="3">
    <source>
        <dbReference type="ARBA" id="ARBA00022989"/>
    </source>
</evidence>
<dbReference type="Gene3D" id="1.10.357.140">
    <property type="entry name" value="UbiA prenyltransferase"/>
    <property type="match status" value="1"/>
</dbReference>
<gene>
    <name evidence="6" type="ORF">GCM10009843_26600</name>
</gene>
<organism evidence="6 7">
    <name type="scientific">Nocardioides bigeumensis</name>
    <dbReference type="NCBI Taxonomy" id="433657"/>
    <lineage>
        <taxon>Bacteria</taxon>
        <taxon>Bacillati</taxon>
        <taxon>Actinomycetota</taxon>
        <taxon>Actinomycetes</taxon>
        <taxon>Propionibacteriales</taxon>
        <taxon>Nocardioidaceae</taxon>
        <taxon>Nocardioides</taxon>
    </lineage>
</organism>
<feature type="transmembrane region" description="Helical" evidence="5">
    <location>
        <begin position="149"/>
        <end position="171"/>
    </location>
</feature>
<reference evidence="6 7" key="1">
    <citation type="journal article" date="2019" name="Int. J. Syst. Evol. Microbiol.">
        <title>The Global Catalogue of Microorganisms (GCM) 10K type strain sequencing project: providing services to taxonomists for standard genome sequencing and annotation.</title>
        <authorList>
            <consortium name="The Broad Institute Genomics Platform"/>
            <consortium name="The Broad Institute Genome Sequencing Center for Infectious Disease"/>
            <person name="Wu L."/>
            <person name="Ma J."/>
        </authorList>
    </citation>
    <scope>NUCLEOTIDE SEQUENCE [LARGE SCALE GENOMIC DNA]</scope>
    <source>
        <strain evidence="6 7">JCM 16021</strain>
    </source>
</reference>
<sequence length="220" mass="22301">MAGLAGAAAVSGREAREVGVVAAAVLVGQAVLGWHNDLVDVARDRAALDADELASKPLAAGDVRPANAWFAMACAVLLLIPLSLTSGVVAGGWYLGSVAVGLLGNLVLRRSWLSFLPWAVAFAAYPAFLSYGGWGGSPPAGDIGPPRPVLVALSALLGVCVHVLGALPDLVQDNRVGYRHLPLRVGLRTGATRLLVLTGIATTAVVTGLVAAAFAGGLRS</sequence>
<evidence type="ECO:0000256" key="1">
    <source>
        <dbReference type="ARBA" id="ARBA00004141"/>
    </source>
</evidence>
<keyword evidence="3 5" id="KW-1133">Transmembrane helix</keyword>
<dbReference type="Pfam" id="PF01040">
    <property type="entry name" value="UbiA"/>
    <property type="match status" value="1"/>
</dbReference>